<dbReference type="Proteomes" id="UP001565368">
    <property type="component" value="Unassembled WGS sequence"/>
</dbReference>
<proteinExistence type="predicted"/>
<feature type="compositionally biased region" description="Low complexity" evidence="1">
    <location>
        <begin position="86"/>
        <end position="103"/>
    </location>
</feature>
<dbReference type="EMBL" id="JBBXJM010000004">
    <property type="protein sequence ID" value="KAL1408366.1"/>
    <property type="molecule type" value="Genomic_DNA"/>
</dbReference>
<keyword evidence="3" id="KW-1185">Reference proteome</keyword>
<feature type="region of interest" description="Disordered" evidence="1">
    <location>
        <begin position="1"/>
        <end position="153"/>
    </location>
</feature>
<evidence type="ECO:0000313" key="3">
    <source>
        <dbReference type="Proteomes" id="UP001565368"/>
    </source>
</evidence>
<feature type="compositionally biased region" description="Low complexity" evidence="1">
    <location>
        <begin position="39"/>
        <end position="59"/>
    </location>
</feature>
<sequence>MGSCCSKPPPAPPPKNYLHNPYETFYGGSRPLPSGYGTEGPPAAPAAAAESSGAATTAEVSRSHPIFAQPASASARGVRFADPTPSAASRAQSQQSGNDLPFTPLDPFPPRRQSAKQQAHHNTDLPFQPLDPFPPLKRSASASAPSTASTTAGPDVLAGWAARGYDREAACRSLIERMTTASAPWADARAHATVKQLCAAADTCAIVVEVLKARLSLGGIQAAKAMYFLPPMPVAIIAQFVTELNKFVKDADDYYATHAANLRDRAIAAQAAIDSGNEANFVAYLASMGHSSARMMPGAGFGGARQLPGAFPGGYPWA</sequence>
<feature type="compositionally biased region" description="Low complexity" evidence="1">
    <location>
        <begin position="139"/>
        <end position="152"/>
    </location>
</feature>
<dbReference type="RefSeq" id="XP_069208310.1">
    <property type="nucleotide sequence ID" value="XM_069353668.1"/>
</dbReference>
<gene>
    <name evidence="2" type="ORF">Q8F55_005176</name>
</gene>
<accession>A0ABR3Q109</accession>
<name>A0ABR3Q109_9TREE</name>
<comment type="caution">
    <text evidence="2">The sequence shown here is derived from an EMBL/GenBank/DDBJ whole genome shotgun (WGS) entry which is preliminary data.</text>
</comment>
<evidence type="ECO:0000256" key="1">
    <source>
        <dbReference type="SAM" id="MobiDB-lite"/>
    </source>
</evidence>
<dbReference type="GeneID" id="95986219"/>
<reference evidence="2 3" key="1">
    <citation type="submission" date="2023-08" db="EMBL/GenBank/DDBJ databases">
        <title>Annotated Genome Sequence of Vanrija albida AlHP1.</title>
        <authorList>
            <person name="Herzog R."/>
        </authorList>
    </citation>
    <scope>NUCLEOTIDE SEQUENCE [LARGE SCALE GENOMIC DNA]</scope>
    <source>
        <strain evidence="2 3">AlHP1</strain>
    </source>
</reference>
<protein>
    <submittedName>
        <fullName evidence="2">Uncharacterized protein</fullName>
    </submittedName>
</protein>
<organism evidence="2 3">
    <name type="scientific">Vanrija albida</name>
    <dbReference type="NCBI Taxonomy" id="181172"/>
    <lineage>
        <taxon>Eukaryota</taxon>
        <taxon>Fungi</taxon>
        <taxon>Dikarya</taxon>
        <taxon>Basidiomycota</taxon>
        <taxon>Agaricomycotina</taxon>
        <taxon>Tremellomycetes</taxon>
        <taxon>Trichosporonales</taxon>
        <taxon>Trichosporonaceae</taxon>
        <taxon>Vanrija</taxon>
    </lineage>
</organism>
<evidence type="ECO:0000313" key="2">
    <source>
        <dbReference type="EMBL" id="KAL1408366.1"/>
    </source>
</evidence>